<evidence type="ECO:0000313" key="3">
    <source>
        <dbReference type="Proteomes" id="UP000242715"/>
    </source>
</evidence>
<sequence length="84" mass="9096">MLVEKLVAKVAQEEEVRAESSAKSTDDRMSDTRDASNRELTEHAASFVADPLPRAETDMAHSTSDARIVVTAKPAIIAVMNSPK</sequence>
<dbReference type="AlphaFoldDB" id="A0A2Z6NRH6"/>
<keyword evidence="3" id="KW-1185">Reference proteome</keyword>
<accession>A0A2Z6NRH6</accession>
<name>A0A2Z6NRH6_TRISU</name>
<dbReference type="Proteomes" id="UP000242715">
    <property type="component" value="Unassembled WGS sequence"/>
</dbReference>
<evidence type="ECO:0000313" key="2">
    <source>
        <dbReference type="EMBL" id="GAU44723.1"/>
    </source>
</evidence>
<organism evidence="2 3">
    <name type="scientific">Trifolium subterraneum</name>
    <name type="common">Subterranean clover</name>
    <dbReference type="NCBI Taxonomy" id="3900"/>
    <lineage>
        <taxon>Eukaryota</taxon>
        <taxon>Viridiplantae</taxon>
        <taxon>Streptophyta</taxon>
        <taxon>Embryophyta</taxon>
        <taxon>Tracheophyta</taxon>
        <taxon>Spermatophyta</taxon>
        <taxon>Magnoliopsida</taxon>
        <taxon>eudicotyledons</taxon>
        <taxon>Gunneridae</taxon>
        <taxon>Pentapetalae</taxon>
        <taxon>rosids</taxon>
        <taxon>fabids</taxon>
        <taxon>Fabales</taxon>
        <taxon>Fabaceae</taxon>
        <taxon>Papilionoideae</taxon>
        <taxon>50 kb inversion clade</taxon>
        <taxon>NPAAA clade</taxon>
        <taxon>Hologalegina</taxon>
        <taxon>IRL clade</taxon>
        <taxon>Trifolieae</taxon>
        <taxon>Trifolium</taxon>
    </lineage>
</organism>
<gene>
    <name evidence="2" type="ORF">TSUD_88070</name>
</gene>
<dbReference type="EMBL" id="DF974067">
    <property type="protein sequence ID" value="GAU44723.1"/>
    <property type="molecule type" value="Genomic_DNA"/>
</dbReference>
<protein>
    <submittedName>
        <fullName evidence="2">Uncharacterized protein</fullName>
    </submittedName>
</protein>
<reference evidence="3" key="1">
    <citation type="journal article" date="2017" name="Front. Plant Sci.">
        <title>Climate Clever Clovers: New Paradigm to Reduce the Environmental Footprint of Ruminants by Breeding Low Methanogenic Forages Utilizing Haplotype Variation.</title>
        <authorList>
            <person name="Kaur P."/>
            <person name="Appels R."/>
            <person name="Bayer P.E."/>
            <person name="Keeble-Gagnere G."/>
            <person name="Wang J."/>
            <person name="Hirakawa H."/>
            <person name="Shirasawa K."/>
            <person name="Vercoe P."/>
            <person name="Stefanova K."/>
            <person name="Durmic Z."/>
            <person name="Nichols P."/>
            <person name="Revell C."/>
            <person name="Isobe S.N."/>
            <person name="Edwards D."/>
            <person name="Erskine W."/>
        </authorList>
    </citation>
    <scope>NUCLEOTIDE SEQUENCE [LARGE SCALE GENOMIC DNA]</scope>
    <source>
        <strain evidence="3">cv. Daliak</strain>
    </source>
</reference>
<evidence type="ECO:0000256" key="1">
    <source>
        <dbReference type="SAM" id="MobiDB-lite"/>
    </source>
</evidence>
<feature type="region of interest" description="Disordered" evidence="1">
    <location>
        <begin position="12"/>
        <end position="38"/>
    </location>
</feature>
<proteinExistence type="predicted"/>